<dbReference type="InterPro" id="IPR029151">
    <property type="entry name" value="Sensor-like_sf"/>
</dbReference>
<dbReference type="Gene3D" id="1.10.287.130">
    <property type="match status" value="1"/>
</dbReference>
<dbReference type="Gene3D" id="3.30.565.10">
    <property type="entry name" value="Histidine kinase-like ATPase, C-terminal domain"/>
    <property type="match status" value="1"/>
</dbReference>
<evidence type="ECO:0000256" key="14">
    <source>
        <dbReference type="SAM" id="Phobius"/>
    </source>
</evidence>
<comment type="catalytic activity">
    <reaction evidence="1">
        <text>ATP + protein L-histidine = ADP + protein N-phospho-L-histidine.</text>
        <dbReference type="EC" id="2.7.13.3"/>
    </reaction>
</comment>
<keyword evidence="12" id="KW-0902">Two-component regulatory system</keyword>
<evidence type="ECO:0000256" key="5">
    <source>
        <dbReference type="ARBA" id="ARBA00022553"/>
    </source>
</evidence>
<evidence type="ECO:0000259" key="15">
    <source>
        <dbReference type="PROSITE" id="PS50109"/>
    </source>
</evidence>
<feature type="domain" description="Histidine kinase" evidence="15">
    <location>
        <begin position="315"/>
        <end position="530"/>
    </location>
</feature>
<keyword evidence="17" id="KW-1185">Reference proteome</keyword>
<dbReference type="SUPFAM" id="SSF55785">
    <property type="entry name" value="PYP-like sensor domain (PAS domain)"/>
    <property type="match status" value="1"/>
</dbReference>
<dbReference type="Proteomes" id="UP001329915">
    <property type="component" value="Chromosome"/>
</dbReference>
<keyword evidence="8" id="KW-0547">Nucleotide-binding</keyword>
<dbReference type="GO" id="GO:0006355">
    <property type="term" value="P:regulation of DNA-templated transcription"/>
    <property type="evidence" value="ECO:0007669"/>
    <property type="project" value="InterPro"/>
</dbReference>
<keyword evidence="9 16" id="KW-0418">Kinase</keyword>
<evidence type="ECO:0000256" key="1">
    <source>
        <dbReference type="ARBA" id="ARBA00000085"/>
    </source>
</evidence>
<name>A0AAU0UK36_9FIRM</name>
<dbReference type="InterPro" id="IPR013767">
    <property type="entry name" value="PAS_fold"/>
</dbReference>
<evidence type="ECO:0000256" key="4">
    <source>
        <dbReference type="ARBA" id="ARBA00022475"/>
    </source>
</evidence>
<dbReference type="SMART" id="SM00091">
    <property type="entry name" value="PAS"/>
    <property type="match status" value="1"/>
</dbReference>
<accession>A0AAU0UK36</accession>
<evidence type="ECO:0000256" key="11">
    <source>
        <dbReference type="ARBA" id="ARBA00022989"/>
    </source>
</evidence>
<dbReference type="FunFam" id="3.30.450.20:FF:000018">
    <property type="entry name" value="Sensor histidine kinase DcuS"/>
    <property type="match status" value="1"/>
</dbReference>
<dbReference type="PROSITE" id="PS50109">
    <property type="entry name" value="HIS_KIN"/>
    <property type="match status" value="1"/>
</dbReference>
<dbReference type="GO" id="GO:0005524">
    <property type="term" value="F:ATP binding"/>
    <property type="evidence" value="ECO:0007669"/>
    <property type="project" value="UniProtKB-KW"/>
</dbReference>
<evidence type="ECO:0000256" key="2">
    <source>
        <dbReference type="ARBA" id="ARBA00004651"/>
    </source>
</evidence>
<evidence type="ECO:0000256" key="13">
    <source>
        <dbReference type="ARBA" id="ARBA00023136"/>
    </source>
</evidence>
<dbReference type="InterPro" id="IPR039506">
    <property type="entry name" value="SPOB_a"/>
</dbReference>
<dbReference type="GO" id="GO:0000155">
    <property type="term" value="F:phosphorelay sensor kinase activity"/>
    <property type="evidence" value="ECO:0007669"/>
    <property type="project" value="InterPro"/>
</dbReference>
<dbReference type="NCBIfam" id="NF008298">
    <property type="entry name" value="PRK11086.1"/>
    <property type="match status" value="1"/>
</dbReference>
<dbReference type="InterPro" id="IPR004358">
    <property type="entry name" value="Sig_transdc_His_kin-like_C"/>
</dbReference>
<dbReference type="InterPro" id="IPR005467">
    <property type="entry name" value="His_kinase_dom"/>
</dbReference>
<evidence type="ECO:0000256" key="3">
    <source>
        <dbReference type="ARBA" id="ARBA00012438"/>
    </source>
</evidence>
<dbReference type="InterPro" id="IPR036890">
    <property type="entry name" value="HATPase_C_sf"/>
</dbReference>
<dbReference type="InterPro" id="IPR016120">
    <property type="entry name" value="Sig_transdc_His_kin_SpoOB"/>
</dbReference>
<dbReference type="InterPro" id="IPR035965">
    <property type="entry name" value="PAS-like_dom_sf"/>
</dbReference>
<dbReference type="PANTHER" id="PTHR43547">
    <property type="entry name" value="TWO-COMPONENT HISTIDINE KINASE"/>
    <property type="match status" value="1"/>
</dbReference>
<feature type="transmembrane region" description="Helical" evidence="14">
    <location>
        <begin position="12"/>
        <end position="34"/>
    </location>
</feature>
<dbReference type="GO" id="GO:0005886">
    <property type="term" value="C:plasma membrane"/>
    <property type="evidence" value="ECO:0007669"/>
    <property type="project" value="UniProtKB-SubCell"/>
</dbReference>
<dbReference type="PANTHER" id="PTHR43547:SF10">
    <property type="entry name" value="SENSOR HISTIDINE KINASE DCUS"/>
    <property type="match status" value="1"/>
</dbReference>
<dbReference type="InterPro" id="IPR033463">
    <property type="entry name" value="sCache_3"/>
</dbReference>
<dbReference type="Pfam" id="PF02518">
    <property type="entry name" value="HATPase_c"/>
    <property type="match status" value="1"/>
</dbReference>
<dbReference type="SUPFAM" id="SSF55890">
    <property type="entry name" value="Sporulation response regulatory protein Spo0B"/>
    <property type="match status" value="1"/>
</dbReference>
<evidence type="ECO:0000256" key="7">
    <source>
        <dbReference type="ARBA" id="ARBA00022692"/>
    </source>
</evidence>
<dbReference type="AlphaFoldDB" id="A0AAU0UK36"/>
<dbReference type="EMBL" id="CP121694">
    <property type="protein sequence ID" value="WRO21144.1"/>
    <property type="molecule type" value="Genomic_DNA"/>
</dbReference>
<dbReference type="InterPro" id="IPR003594">
    <property type="entry name" value="HATPase_dom"/>
</dbReference>
<evidence type="ECO:0000256" key="8">
    <source>
        <dbReference type="ARBA" id="ARBA00022741"/>
    </source>
</evidence>
<dbReference type="InterPro" id="IPR000014">
    <property type="entry name" value="PAS"/>
</dbReference>
<dbReference type="Pfam" id="PF00989">
    <property type="entry name" value="PAS"/>
    <property type="match status" value="1"/>
</dbReference>
<comment type="subcellular location">
    <subcellularLocation>
        <location evidence="2">Cell membrane</location>
        <topology evidence="2">Multi-pass membrane protein</topology>
    </subcellularLocation>
</comment>
<dbReference type="RefSeq" id="WP_366924001.1">
    <property type="nucleotide sequence ID" value="NZ_CP121694.1"/>
</dbReference>
<keyword evidence="5" id="KW-0597">Phosphoprotein</keyword>
<gene>
    <name evidence="16" type="ORF">MFMK1_000940</name>
</gene>
<dbReference type="FunFam" id="1.10.287.130:FF:000011">
    <property type="entry name" value="Sensor histidine kinase DcuS"/>
    <property type="match status" value="1"/>
</dbReference>
<dbReference type="Pfam" id="PF14689">
    <property type="entry name" value="SPOB_a"/>
    <property type="match status" value="1"/>
</dbReference>
<keyword evidence="13 14" id="KW-0472">Membrane</keyword>
<reference evidence="16 17" key="1">
    <citation type="submission" date="2023-04" db="EMBL/GenBank/DDBJ databases">
        <authorList>
            <person name="Hsu D."/>
        </authorList>
    </citation>
    <scope>NUCLEOTIDE SEQUENCE [LARGE SCALE GENOMIC DNA]</scope>
    <source>
        <strain evidence="16 17">MK1</strain>
    </source>
</reference>
<dbReference type="SUPFAM" id="SSF55874">
    <property type="entry name" value="ATPase domain of HSP90 chaperone/DNA topoisomerase II/histidine kinase"/>
    <property type="match status" value="1"/>
</dbReference>
<dbReference type="SUPFAM" id="SSF103190">
    <property type="entry name" value="Sensory domain-like"/>
    <property type="match status" value="1"/>
</dbReference>
<dbReference type="PRINTS" id="PR00344">
    <property type="entry name" value="BCTRLSENSOR"/>
</dbReference>
<evidence type="ECO:0000256" key="9">
    <source>
        <dbReference type="ARBA" id="ARBA00022777"/>
    </source>
</evidence>
<dbReference type="Gene3D" id="3.30.450.20">
    <property type="entry name" value="PAS domain"/>
    <property type="match status" value="2"/>
</dbReference>
<evidence type="ECO:0000256" key="10">
    <source>
        <dbReference type="ARBA" id="ARBA00022840"/>
    </source>
</evidence>
<feature type="transmembrane region" description="Helical" evidence="14">
    <location>
        <begin position="175"/>
        <end position="196"/>
    </location>
</feature>
<dbReference type="SMART" id="SM00387">
    <property type="entry name" value="HATPase_c"/>
    <property type="match status" value="1"/>
</dbReference>
<keyword evidence="4" id="KW-1003">Cell membrane</keyword>
<dbReference type="KEGG" id="dbc:MFMK1_000940"/>
<keyword evidence="6" id="KW-0808">Transferase</keyword>
<evidence type="ECO:0000256" key="6">
    <source>
        <dbReference type="ARBA" id="ARBA00022679"/>
    </source>
</evidence>
<dbReference type="Pfam" id="PF17203">
    <property type="entry name" value="sCache_3_2"/>
    <property type="match status" value="1"/>
</dbReference>
<keyword evidence="11 14" id="KW-1133">Transmembrane helix</keyword>
<keyword evidence="10" id="KW-0067">ATP-binding</keyword>
<keyword evidence="7 14" id="KW-0812">Transmembrane</keyword>
<dbReference type="EC" id="2.7.13.3" evidence="3"/>
<protein>
    <recommendedName>
        <fullName evidence="3">histidine kinase</fullName>
        <ecNumber evidence="3">2.7.13.3</ecNumber>
    </recommendedName>
</protein>
<organism evidence="16 17">
    <name type="scientific">Metallumcola ferriviriculae</name>
    <dbReference type="NCBI Taxonomy" id="3039180"/>
    <lineage>
        <taxon>Bacteria</taxon>
        <taxon>Bacillati</taxon>
        <taxon>Bacillota</taxon>
        <taxon>Clostridia</taxon>
        <taxon>Neomoorellales</taxon>
        <taxon>Desulfitibacteraceae</taxon>
        <taxon>Metallumcola</taxon>
    </lineage>
</organism>
<proteinExistence type="predicted"/>
<evidence type="ECO:0000313" key="16">
    <source>
        <dbReference type="EMBL" id="WRO21144.1"/>
    </source>
</evidence>
<sequence length="530" mass="58518">MARRRREISIRTQITWLSSGLVLLSIIIGGIFLVENFSSQLEKELGSKALSIARTLAQLEEIQEAVGKPGGWEVIQPLAEKTRLATNVEYIVVLDMDKIRYSHPLQDRIGTKFSGGDEDPAFAEHEYTSPAEGVLGPSIRAFVPIMANEGTKQVGVIVVGILTPTVSKLVHGMRFQLYLSLLAGLVVGVIGSMVLARNIKRAMFNMEPGEIARLLEERVAVFQSIGEGIIAIDRNNKITIINDEARRIVGIYEDVVGKDVGVVIPNTRLPEVSETGAAEYQQEMIINKINILANRIPIKVKTGIVGAVATFQDKTEVREMAEELTGVKKFIEALRVQNHEHLNKLHTIAGLIQLKKYQQVLDYVFAVTEEQQEITGFITKNFTDYSIAGLLLGKYNRAKELKIELDIDKTSKLTTLPRGLDSGAMVVILGNLLENAMDAVEGLEKSRRTIKLHISEDHPGVKIRVKDQGRGIAPEDKGNIFTTGFSTKGTKRGYGLALVKKYVDAVDGSIKLEAQLDFGTQVEIFLPWHG</sequence>
<evidence type="ECO:0000256" key="12">
    <source>
        <dbReference type="ARBA" id="ARBA00023012"/>
    </source>
</evidence>
<evidence type="ECO:0000313" key="17">
    <source>
        <dbReference type="Proteomes" id="UP001329915"/>
    </source>
</evidence>